<protein>
    <submittedName>
        <fullName evidence="1">Uncharacterized protein</fullName>
    </submittedName>
</protein>
<proteinExistence type="predicted"/>
<reference evidence="1" key="1">
    <citation type="journal article" date="2015" name="Nature">
        <title>Complex archaea that bridge the gap between prokaryotes and eukaryotes.</title>
        <authorList>
            <person name="Spang A."/>
            <person name="Saw J.H."/>
            <person name="Jorgensen S.L."/>
            <person name="Zaremba-Niedzwiedzka K."/>
            <person name="Martijn J."/>
            <person name="Lind A.E."/>
            <person name="van Eijk R."/>
            <person name="Schleper C."/>
            <person name="Guy L."/>
            <person name="Ettema T.J."/>
        </authorList>
    </citation>
    <scope>NUCLEOTIDE SEQUENCE</scope>
</reference>
<name>A0A0F9G6H6_9ZZZZ</name>
<accession>A0A0F9G6H6</accession>
<organism evidence="1">
    <name type="scientific">marine sediment metagenome</name>
    <dbReference type="NCBI Taxonomy" id="412755"/>
    <lineage>
        <taxon>unclassified sequences</taxon>
        <taxon>metagenomes</taxon>
        <taxon>ecological metagenomes</taxon>
    </lineage>
</organism>
<dbReference type="EMBL" id="LAZR01027624">
    <property type="protein sequence ID" value="KKL65155.1"/>
    <property type="molecule type" value="Genomic_DNA"/>
</dbReference>
<evidence type="ECO:0000313" key="1">
    <source>
        <dbReference type="EMBL" id="KKL65155.1"/>
    </source>
</evidence>
<sequence>MMDEARYRGAWVRFYRAIVLPKTSPVRPSLLQQAISEVKKFADAEDNSSGVKFASLTLAGMAARELKEWKVAASFLRRADVKGASWQRRLKAKFETVRIAIDRKQFAAAATQIKAFKTQGAKLPKVAPEAVAMQGALLGYKLNMVQAEGVKSNPAAYALFKDKASKELLDFVEEYPRHREAFWDLLPGLFDTANVEQMAPAMRIALAGREAAKKTPEGDARAEELLTSVAKSDKAGGGVRASAMWRLGLLYNRQRKNLKAAEVWCALAEKYPKDANGKKHDWRAELVAELAARQQPDGSWVNENSRWLEGNPNLVTGYVLLALSYAKK</sequence>
<dbReference type="AlphaFoldDB" id="A0A0F9G6H6"/>
<dbReference type="SUPFAM" id="SSF48239">
    <property type="entry name" value="Terpenoid cyclases/Protein prenyltransferases"/>
    <property type="match status" value="1"/>
</dbReference>
<dbReference type="InterPro" id="IPR008930">
    <property type="entry name" value="Terpenoid_cyclase/PrenylTrfase"/>
</dbReference>
<comment type="caution">
    <text evidence="1">The sequence shown here is derived from an EMBL/GenBank/DDBJ whole genome shotgun (WGS) entry which is preliminary data.</text>
</comment>
<gene>
    <name evidence="1" type="ORF">LCGC14_2157820</name>
</gene>